<feature type="modified residue" description="N6-lipoyllysine" evidence="4">
    <location>
        <position position="106"/>
    </location>
</feature>
<evidence type="ECO:0000256" key="4">
    <source>
        <dbReference type="PIRSR" id="PIRSR617453-50"/>
    </source>
</evidence>
<evidence type="ECO:0000259" key="6">
    <source>
        <dbReference type="PROSITE" id="PS50968"/>
    </source>
</evidence>
<dbReference type="Proteomes" id="UP000001640">
    <property type="component" value="Chromosome 1"/>
</dbReference>
<comment type="subunit">
    <text evidence="5">The glycine cleavage system is composed of four proteins: P, T, L and H.</text>
</comment>
<dbReference type="FunCoup" id="G0V763">
    <property type="interactions" value="981"/>
</dbReference>
<dbReference type="PANTHER" id="PTHR11715">
    <property type="entry name" value="GLYCINE CLEAVAGE SYSTEM H PROTEIN"/>
    <property type="match status" value="1"/>
</dbReference>
<dbReference type="SUPFAM" id="SSF51230">
    <property type="entry name" value="Single hybrid motif"/>
    <property type="match status" value="1"/>
</dbReference>
<dbReference type="KEGG" id="ncs:NCAS_0A07530"/>
<dbReference type="Pfam" id="PF01597">
    <property type="entry name" value="GCV_H"/>
    <property type="match status" value="1"/>
</dbReference>
<dbReference type="GO" id="GO:0009249">
    <property type="term" value="P:protein lipoylation"/>
    <property type="evidence" value="ECO:0007669"/>
    <property type="project" value="EnsemblFungi"/>
</dbReference>
<evidence type="ECO:0000256" key="5">
    <source>
        <dbReference type="RuleBase" id="RU364055"/>
    </source>
</evidence>
<reference key="2">
    <citation type="submission" date="2011-08" db="EMBL/GenBank/DDBJ databases">
        <title>Genome sequence of Naumovozyma castellii.</title>
        <authorList>
            <person name="Gordon J.L."/>
            <person name="Armisen D."/>
            <person name="Proux-Wera E."/>
            <person name="OhEigeartaigh S.S."/>
            <person name="Byrne K.P."/>
            <person name="Wolfe K.H."/>
        </authorList>
    </citation>
    <scope>NUCLEOTIDE SEQUENCE</scope>
    <source>
        <strain>Type strain:CBS 4309</strain>
    </source>
</reference>
<dbReference type="GO" id="GO:0031405">
    <property type="term" value="F:lipoic acid binding"/>
    <property type="evidence" value="ECO:0007669"/>
    <property type="project" value="EnsemblFungi"/>
</dbReference>
<dbReference type="InterPro" id="IPR017453">
    <property type="entry name" value="GCV_H_sub"/>
</dbReference>
<dbReference type="PROSITE" id="PS00189">
    <property type="entry name" value="LIPOYL"/>
    <property type="match status" value="1"/>
</dbReference>
<comment type="cofactor">
    <cofactor evidence="5">
        <name>(R)-lipoate</name>
        <dbReference type="ChEBI" id="CHEBI:83088"/>
    </cofactor>
    <text evidence="5">Binds 1 lipoyl cofactor covalently.</text>
</comment>
<dbReference type="OrthoDB" id="10264154at2759"/>
<dbReference type="eggNOG" id="KOG3373">
    <property type="taxonomic scope" value="Eukaryota"/>
</dbReference>
<dbReference type="EMBL" id="HE576752">
    <property type="protein sequence ID" value="CCC67311.1"/>
    <property type="molecule type" value="Genomic_DNA"/>
</dbReference>
<evidence type="ECO:0000256" key="2">
    <source>
        <dbReference type="ARBA" id="ARBA00022823"/>
    </source>
</evidence>
<dbReference type="GO" id="GO:0019464">
    <property type="term" value="P:glycine decarboxylation via glycine cleavage system"/>
    <property type="evidence" value="ECO:0007669"/>
    <property type="project" value="UniProtKB-UniRule"/>
</dbReference>
<dbReference type="HOGENOM" id="CLU_097408_2_0_1"/>
<keyword evidence="3 5" id="KW-0809">Transit peptide</keyword>
<dbReference type="OMA" id="EHEWLSG"/>
<dbReference type="GO" id="GO:0005960">
    <property type="term" value="C:glycine cleavage complex"/>
    <property type="evidence" value="ECO:0007669"/>
    <property type="project" value="UniProtKB-UniRule"/>
</dbReference>
<dbReference type="CDD" id="cd06848">
    <property type="entry name" value="GCS_H"/>
    <property type="match status" value="1"/>
</dbReference>
<evidence type="ECO:0000256" key="1">
    <source>
        <dbReference type="ARBA" id="ARBA00009249"/>
    </source>
</evidence>
<protein>
    <recommendedName>
        <fullName evidence="5">Glycine cleavage system H protein</fullName>
    </recommendedName>
</protein>
<dbReference type="STRING" id="1064592.G0V763"/>
<dbReference type="PROSITE" id="PS50968">
    <property type="entry name" value="BIOTINYL_LIPOYL"/>
    <property type="match status" value="1"/>
</dbReference>
<keyword evidence="2 4" id="KW-0450">Lipoyl</keyword>
<dbReference type="AlphaFoldDB" id="G0V763"/>
<keyword evidence="8" id="KW-1185">Reference proteome</keyword>
<feature type="domain" description="Lipoyl-binding" evidence="6">
    <location>
        <begin position="65"/>
        <end position="147"/>
    </location>
</feature>
<evidence type="ECO:0000313" key="7">
    <source>
        <dbReference type="EMBL" id="CCC67311.1"/>
    </source>
</evidence>
<dbReference type="InterPro" id="IPR002930">
    <property type="entry name" value="GCV_H"/>
</dbReference>
<name>G0V763_NAUCA</name>
<dbReference type="RefSeq" id="XP_003673692.1">
    <property type="nucleotide sequence ID" value="XM_003673644.1"/>
</dbReference>
<dbReference type="NCBIfam" id="TIGR00527">
    <property type="entry name" value="gcvH"/>
    <property type="match status" value="1"/>
</dbReference>
<dbReference type="InterPro" id="IPR011053">
    <property type="entry name" value="Single_hybrid_motif"/>
</dbReference>
<dbReference type="InterPro" id="IPR003016">
    <property type="entry name" value="2-oxoA_DH_lipoyl-BS"/>
</dbReference>
<evidence type="ECO:0000256" key="3">
    <source>
        <dbReference type="ARBA" id="ARBA00022946"/>
    </source>
</evidence>
<gene>
    <name evidence="7" type="primary">NCAS0A07530</name>
    <name evidence="7" type="ordered locus">NCAS_0A07530</name>
</gene>
<dbReference type="NCBIfam" id="NF002270">
    <property type="entry name" value="PRK01202.1"/>
    <property type="match status" value="1"/>
</dbReference>
<accession>G0V763</accession>
<keyword evidence="5" id="KW-0496">Mitochondrion</keyword>
<dbReference type="GO" id="GO:0006730">
    <property type="term" value="P:one-carbon metabolic process"/>
    <property type="evidence" value="ECO:0007669"/>
    <property type="project" value="EnsemblFungi"/>
</dbReference>
<dbReference type="InParanoid" id="G0V763"/>
<dbReference type="HAMAP" id="MF_00272">
    <property type="entry name" value="GcvH"/>
    <property type="match status" value="1"/>
</dbReference>
<comment type="similarity">
    <text evidence="1 5">Belongs to the GcvH family.</text>
</comment>
<dbReference type="InterPro" id="IPR033753">
    <property type="entry name" value="GCV_H/Fam206"/>
</dbReference>
<evidence type="ECO:0000313" key="8">
    <source>
        <dbReference type="Proteomes" id="UP000001640"/>
    </source>
</evidence>
<dbReference type="GO" id="GO:0005739">
    <property type="term" value="C:mitochondrion"/>
    <property type="evidence" value="ECO:0007669"/>
    <property type="project" value="UniProtKB-SubCell"/>
</dbReference>
<dbReference type="GeneID" id="96900790"/>
<dbReference type="InterPro" id="IPR000089">
    <property type="entry name" value="Biotin_lipoyl"/>
</dbReference>
<dbReference type="Gene3D" id="2.40.50.100">
    <property type="match status" value="1"/>
</dbReference>
<comment type="subcellular location">
    <subcellularLocation>
        <location evidence="5">Mitochondrion</location>
    </subcellularLocation>
</comment>
<proteinExistence type="inferred from homology"/>
<organism evidence="7 8">
    <name type="scientific">Naumovozyma castellii</name>
    <name type="common">Yeast</name>
    <name type="synonym">Saccharomyces castellii</name>
    <dbReference type="NCBI Taxonomy" id="27288"/>
    <lineage>
        <taxon>Eukaryota</taxon>
        <taxon>Fungi</taxon>
        <taxon>Dikarya</taxon>
        <taxon>Ascomycota</taxon>
        <taxon>Saccharomycotina</taxon>
        <taxon>Saccharomycetes</taxon>
        <taxon>Saccharomycetales</taxon>
        <taxon>Saccharomycetaceae</taxon>
        <taxon>Naumovozyma</taxon>
    </lineage>
</organism>
<reference evidence="7 8" key="1">
    <citation type="journal article" date="2011" name="Proc. Natl. Acad. Sci. U.S.A.">
        <title>Evolutionary erosion of yeast sex chromosomes by mating-type switching accidents.</title>
        <authorList>
            <person name="Gordon J.L."/>
            <person name="Armisen D."/>
            <person name="Proux-Wera E."/>
            <person name="Oheigeartaigh S.S."/>
            <person name="Byrne K.P."/>
            <person name="Wolfe K.H."/>
        </authorList>
    </citation>
    <scope>NUCLEOTIDE SEQUENCE [LARGE SCALE GENOMIC DNA]</scope>
    <source>
        <strain evidence="8">ATCC 76901 / BCRC 22586 / CBS 4309 / NBRC 1992 / NRRL Y-12630</strain>
    </source>
</reference>
<comment type="function">
    <text evidence="5">The H protein shuttles the methylamine group of glycine from the P protein to the T protein.</text>
</comment>
<dbReference type="PANTHER" id="PTHR11715:SF3">
    <property type="entry name" value="GLYCINE CLEAVAGE SYSTEM H PROTEIN-RELATED"/>
    <property type="match status" value="1"/>
</dbReference>
<sequence length="176" mass="19680">MIPMFANLNVLRTAIRCPQTFSMIRLISTNSLTKGQLPFSYSLNGPKFVKYTRDHEWIAAHEDGVAFIGITKYASDSLGDATYIELPEPNSEIEKGESMGSVESVKSASEIYQPVNGEILEVNTALENKPQLINEDPLGLGWIAKMRVADLKDIEQGEDLLSLEQYEESLKHDDEE</sequence>